<dbReference type="Gene3D" id="3.40.50.2300">
    <property type="match status" value="1"/>
</dbReference>
<dbReference type="InterPro" id="IPR011006">
    <property type="entry name" value="CheY-like_superfamily"/>
</dbReference>
<comment type="caution">
    <text evidence="4">The sequence shown here is derived from an EMBL/GenBank/DDBJ whole genome shotgun (WGS) entry which is preliminary data.</text>
</comment>
<protein>
    <submittedName>
        <fullName evidence="4">Response regulator transcription factor</fullName>
    </submittedName>
</protein>
<sequence>MRACDRCRSPPRSGNQDSRCRDRHCPPHRPWRRHGQCRHGRSPPRSPAYPPPPCPAACTPPTAASCTSARPPQWHVCPISPFDCSSSLLYAEARYADCMGGETSRPKKIQIAIVDNDALALKFTGLFLQRTNPVIRISWTQTEGRQAIQQALDPVMQPDILLVDMSLGDTSGVSVCREVRRRTDRVPVLGITSFTLGQYAQRLADAGGQGLIGKEGLSRLTRAVNVLQHNGTLSGSPVDQTPDVIFDNTETAHRRLRSTTNPLQLLSPTEQRVMELYANGLDLR</sequence>
<dbReference type="SMART" id="SM00448">
    <property type="entry name" value="REC"/>
    <property type="match status" value="1"/>
</dbReference>
<dbReference type="OrthoDB" id="3231157at2"/>
<dbReference type="Pfam" id="PF00072">
    <property type="entry name" value="Response_reg"/>
    <property type="match status" value="1"/>
</dbReference>
<feature type="modified residue" description="4-aspartylphosphate" evidence="1">
    <location>
        <position position="164"/>
    </location>
</feature>
<dbReference type="PANTHER" id="PTHR45566:SF1">
    <property type="entry name" value="HTH-TYPE TRANSCRIPTIONAL REGULATOR YHJB-RELATED"/>
    <property type="match status" value="1"/>
</dbReference>
<evidence type="ECO:0000259" key="3">
    <source>
        <dbReference type="PROSITE" id="PS50110"/>
    </source>
</evidence>
<keyword evidence="1" id="KW-0597">Phosphoprotein</keyword>
<dbReference type="GO" id="GO:0000160">
    <property type="term" value="P:phosphorelay signal transduction system"/>
    <property type="evidence" value="ECO:0007669"/>
    <property type="project" value="InterPro"/>
</dbReference>
<dbReference type="Proteomes" id="UP000412028">
    <property type="component" value="Unassembled WGS sequence"/>
</dbReference>
<feature type="compositionally biased region" description="Basic residues" evidence="2">
    <location>
        <begin position="26"/>
        <end position="42"/>
    </location>
</feature>
<accession>A0A5M9ZVR2</accession>
<name>A0A5M9ZVR2_9BIFI</name>
<evidence type="ECO:0000313" key="5">
    <source>
        <dbReference type="Proteomes" id="UP000412028"/>
    </source>
</evidence>
<feature type="region of interest" description="Disordered" evidence="2">
    <location>
        <begin position="1"/>
        <end position="49"/>
    </location>
</feature>
<dbReference type="InterPro" id="IPR001789">
    <property type="entry name" value="Sig_transdc_resp-reg_receiver"/>
</dbReference>
<dbReference type="EMBL" id="RZUI01000002">
    <property type="protein sequence ID" value="KAA8831711.1"/>
    <property type="molecule type" value="Genomic_DNA"/>
</dbReference>
<dbReference type="PANTHER" id="PTHR45566">
    <property type="entry name" value="HTH-TYPE TRANSCRIPTIONAL REGULATOR YHJB-RELATED"/>
    <property type="match status" value="1"/>
</dbReference>
<dbReference type="PROSITE" id="PS50110">
    <property type="entry name" value="RESPONSE_REGULATORY"/>
    <property type="match status" value="1"/>
</dbReference>
<evidence type="ECO:0000313" key="4">
    <source>
        <dbReference type="EMBL" id="KAA8831711.1"/>
    </source>
</evidence>
<dbReference type="SUPFAM" id="SSF52172">
    <property type="entry name" value="CheY-like"/>
    <property type="match status" value="1"/>
</dbReference>
<proteinExistence type="predicted"/>
<gene>
    <name evidence="4" type="ORF">EMO89_02060</name>
</gene>
<dbReference type="InterPro" id="IPR051015">
    <property type="entry name" value="EvgA-like"/>
</dbReference>
<evidence type="ECO:0000256" key="2">
    <source>
        <dbReference type="SAM" id="MobiDB-lite"/>
    </source>
</evidence>
<dbReference type="AlphaFoldDB" id="A0A5M9ZVR2"/>
<reference evidence="4 5" key="1">
    <citation type="journal article" date="2019" name="Syst. Appl. Microbiol.">
        <title>Characterization of Bifidobacterium species in feaces of the Egyptian fruit bat: Description of B. vespertilionis sp. nov. and B. rousetti sp. nov.</title>
        <authorList>
            <person name="Modesto M."/>
            <person name="Satti M."/>
            <person name="Watanabe K."/>
            <person name="Puglisi E."/>
            <person name="Morelli L."/>
            <person name="Huang C.-H."/>
            <person name="Liou J.-S."/>
            <person name="Miyashita M."/>
            <person name="Tamura T."/>
            <person name="Saito S."/>
            <person name="Mori K."/>
            <person name="Huang L."/>
            <person name="Sciavilla P."/>
            <person name="Sandri C."/>
            <person name="Spiezio C."/>
            <person name="Vitali F."/>
            <person name="Cavalieri D."/>
            <person name="Perpetuini G."/>
            <person name="Tofalo R."/>
            <person name="Bonetti A."/>
            <person name="Arita M."/>
            <person name="Mattarelli P."/>
        </authorList>
    </citation>
    <scope>NUCLEOTIDE SEQUENCE [LARGE SCALE GENOMIC DNA]</scope>
    <source>
        <strain evidence="4 5">RST7</strain>
    </source>
</reference>
<evidence type="ECO:0000256" key="1">
    <source>
        <dbReference type="PROSITE-ProRule" id="PRU00169"/>
    </source>
</evidence>
<feature type="domain" description="Response regulatory" evidence="3">
    <location>
        <begin position="110"/>
        <end position="229"/>
    </location>
</feature>
<organism evidence="4 5">
    <name type="scientific">Bifidobacterium tissieri</name>
    <dbReference type="NCBI Taxonomy" id="1630162"/>
    <lineage>
        <taxon>Bacteria</taxon>
        <taxon>Bacillati</taxon>
        <taxon>Actinomycetota</taxon>
        <taxon>Actinomycetes</taxon>
        <taxon>Bifidobacteriales</taxon>
        <taxon>Bifidobacteriaceae</taxon>
        <taxon>Bifidobacterium</taxon>
    </lineage>
</organism>